<protein>
    <recommendedName>
        <fullName evidence="3">AbrB family transcriptional regulator</fullName>
    </recommendedName>
</protein>
<dbReference type="EMBL" id="BSOW01000030">
    <property type="protein sequence ID" value="GLR90011.1"/>
    <property type="molecule type" value="Genomic_DNA"/>
</dbReference>
<keyword evidence="2" id="KW-1185">Reference proteome</keyword>
<reference evidence="2" key="1">
    <citation type="journal article" date="2019" name="Int. J. Syst. Evol. Microbiol.">
        <title>The Global Catalogue of Microorganisms (GCM) 10K type strain sequencing project: providing services to taxonomists for standard genome sequencing and annotation.</title>
        <authorList>
            <consortium name="The Broad Institute Genomics Platform"/>
            <consortium name="The Broad Institute Genome Sequencing Center for Infectious Disease"/>
            <person name="Wu L."/>
            <person name="Ma J."/>
        </authorList>
    </citation>
    <scope>NUCLEOTIDE SEQUENCE [LARGE SCALE GENOMIC DNA]</scope>
    <source>
        <strain evidence="2">NBRC 102520</strain>
    </source>
</reference>
<sequence>MHDAGPVAQKQTIGRPRLRIHRKRGHRATISLPEIDRRFDESAQTFDQNLARPAFFDSR</sequence>
<name>A0ABQ6B819_9BRAD</name>
<evidence type="ECO:0008006" key="3">
    <source>
        <dbReference type="Google" id="ProtNLM"/>
    </source>
</evidence>
<dbReference type="RefSeq" id="WP_284272587.1">
    <property type="nucleotide sequence ID" value="NZ_BSOW01000030.1"/>
</dbReference>
<organism evidence="1 2">
    <name type="scientific">Bradyrhizobium iriomotense</name>
    <dbReference type="NCBI Taxonomy" id="441950"/>
    <lineage>
        <taxon>Bacteria</taxon>
        <taxon>Pseudomonadati</taxon>
        <taxon>Pseudomonadota</taxon>
        <taxon>Alphaproteobacteria</taxon>
        <taxon>Hyphomicrobiales</taxon>
        <taxon>Nitrobacteraceae</taxon>
        <taxon>Bradyrhizobium</taxon>
    </lineage>
</organism>
<evidence type="ECO:0000313" key="2">
    <source>
        <dbReference type="Proteomes" id="UP001156905"/>
    </source>
</evidence>
<comment type="caution">
    <text evidence="1">The sequence shown here is derived from an EMBL/GenBank/DDBJ whole genome shotgun (WGS) entry which is preliminary data.</text>
</comment>
<evidence type="ECO:0000313" key="1">
    <source>
        <dbReference type="EMBL" id="GLR90011.1"/>
    </source>
</evidence>
<dbReference type="Proteomes" id="UP001156905">
    <property type="component" value="Unassembled WGS sequence"/>
</dbReference>
<gene>
    <name evidence="1" type="ORF">GCM10007857_67250</name>
</gene>
<accession>A0ABQ6B819</accession>
<proteinExistence type="predicted"/>